<evidence type="ECO:0000256" key="5">
    <source>
        <dbReference type="ARBA" id="ARBA00005520"/>
    </source>
</evidence>
<evidence type="ECO:0000256" key="1">
    <source>
        <dbReference type="ARBA" id="ARBA00000141"/>
    </source>
</evidence>
<feature type="binding site" evidence="13">
    <location>
        <begin position="264"/>
        <end position="268"/>
    </location>
    <ligand>
        <name>GTP</name>
        <dbReference type="ChEBI" id="CHEBI:37565"/>
    </ligand>
</feature>
<keyword evidence="9 13" id="KW-0378">Hydrolase</keyword>
<dbReference type="GO" id="GO:0003935">
    <property type="term" value="F:GTP cyclohydrolase II activity"/>
    <property type="evidence" value="ECO:0007669"/>
    <property type="project" value="UniProtKB-UniRule"/>
</dbReference>
<proteinExistence type="inferred from homology"/>
<evidence type="ECO:0000313" key="17">
    <source>
        <dbReference type="Proteomes" id="UP000285875"/>
    </source>
</evidence>
<dbReference type="GO" id="GO:0005525">
    <property type="term" value="F:GTP binding"/>
    <property type="evidence" value="ECO:0007669"/>
    <property type="project" value="UniProtKB-KW"/>
</dbReference>
<feature type="domain" description="GTP cyclohydrolase II" evidence="15">
    <location>
        <begin position="221"/>
        <end position="381"/>
    </location>
</feature>
<feature type="binding site" evidence="13">
    <location>
        <position position="329"/>
    </location>
    <ligand>
        <name>GTP</name>
        <dbReference type="ChEBI" id="CHEBI:37565"/>
    </ligand>
</feature>
<organism evidence="16 17">
    <name type="scientific">Acidipropionibacterium jensenii</name>
    <dbReference type="NCBI Taxonomy" id="1749"/>
    <lineage>
        <taxon>Bacteria</taxon>
        <taxon>Bacillati</taxon>
        <taxon>Actinomycetota</taxon>
        <taxon>Actinomycetes</taxon>
        <taxon>Propionibacteriales</taxon>
        <taxon>Propionibacteriaceae</taxon>
        <taxon>Acidipropionibacterium</taxon>
    </lineage>
</organism>
<feature type="active site" description="Nucleophile" evidence="13">
    <location>
        <position position="343"/>
    </location>
</feature>
<feature type="binding site" evidence="13">
    <location>
        <position position="285"/>
    </location>
    <ligand>
        <name>GTP</name>
        <dbReference type="ChEBI" id="CHEBI:37565"/>
    </ligand>
</feature>
<comment type="pathway">
    <text evidence="4">Cofactor biosynthesis; riboflavin biosynthesis; 2-hydroxy-3-oxobutyl phosphate from D-ribulose 5-phosphate: step 1/1.</text>
</comment>
<gene>
    <name evidence="16" type="primary">ribB</name>
    <name evidence="13" type="synonym">ribA</name>
    <name evidence="16" type="ORF">C0Z10_03575</name>
</gene>
<dbReference type="SUPFAM" id="SSF55821">
    <property type="entry name" value="YrdC/RibB"/>
    <property type="match status" value="1"/>
</dbReference>
<protein>
    <recommendedName>
        <fullName evidence="13">GTP cyclohydrolase-2</fullName>
        <ecNumber evidence="13">3.5.4.25</ecNumber>
    </recommendedName>
    <alternativeName>
        <fullName evidence="13">GTP cyclohydrolase II</fullName>
    </alternativeName>
</protein>
<dbReference type="KEGG" id="aji:C0Z10_03575"/>
<dbReference type="Gene3D" id="3.90.870.10">
    <property type="entry name" value="DHBP synthase"/>
    <property type="match status" value="1"/>
</dbReference>
<dbReference type="Pfam" id="PF00926">
    <property type="entry name" value="DHBP_synthase"/>
    <property type="match status" value="1"/>
</dbReference>
<name>A0A3Q9UHM5_9ACTN</name>
<dbReference type="InterPro" id="IPR000926">
    <property type="entry name" value="RibA"/>
</dbReference>
<evidence type="ECO:0000256" key="14">
    <source>
        <dbReference type="SAM" id="MobiDB-lite"/>
    </source>
</evidence>
<dbReference type="InterPro" id="IPR000422">
    <property type="entry name" value="DHBP_synthase_RibB"/>
</dbReference>
<feature type="compositionally biased region" description="Polar residues" evidence="14">
    <location>
        <begin position="441"/>
        <end position="450"/>
    </location>
</feature>
<comment type="function">
    <text evidence="2">Catalyzes the conversion of D-ribulose 5-phosphate to formate and 3,4-dihydroxy-2-butanone 4-phosphate.</text>
</comment>
<dbReference type="SUPFAM" id="SSF142695">
    <property type="entry name" value="RibA-like"/>
    <property type="match status" value="1"/>
</dbReference>
<dbReference type="CDD" id="cd00641">
    <property type="entry name" value="GTP_cyclohydro2"/>
    <property type="match status" value="1"/>
</dbReference>
<evidence type="ECO:0000256" key="10">
    <source>
        <dbReference type="ARBA" id="ARBA00022833"/>
    </source>
</evidence>
<dbReference type="InterPro" id="IPR032677">
    <property type="entry name" value="GTP_cyclohydro_II"/>
</dbReference>
<feature type="binding site" evidence="13">
    <location>
        <begin position="307"/>
        <end position="309"/>
    </location>
    <ligand>
        <name>GTP</name>
        <dbReference type="ChEBI" id="CHEBI:37565"/>
    </ligand>
</feature>
<feature type="binding site" evidence="13">
    <location>
        <position position="364"/>
    </location>
    <ligand>
        <name>GTP</name>
        <dbReference type="ChEBI" id="CHEBI:37565"/>
    </ligand>
</feature>
<evidence type="ECO:0000256" key="4">
    <source>
        <dbReference type="ARBA" id="ARBA00004904"/>
    </source>
</evidence>
<feature type="compositionally biased region" description="Basic and acidic residues" evidence="14">
    <location>
        <begin position="452"/>
        <end position="464"/>
    </location>
</feature>
<dbReference type="PIRSF" id="PIRSF001259">
    <property type="entry name" value="RibA"/>
    <property type="match status" value="1"/>
</dbReference>
<dbReference type="InterPro" id="IPR017945">
    <property type="entry name" value="DHBP_synth_RibB-like_a/b_dom"/>
</dbReference>
<evidence type="ECO:0000256" key="12">
    <source>
        <dbReference type="ARBA" id="ARBA00049295"/>
    </source>
</evidence>
<reference evidence="17" key="1">
    <citation type="submission" date="2017-12" db="EMBL/GenBank/DDBJ databases">
        <title>Whole genome sequencing of Acidipropionibacterium jensenii strains JS279 and JS280.</title>
        <authorList>
            <person name="Deptula P."/>
            <person name="Laine P."/>
            <person name="Smolander O.-P."/>
            <person name="Paulin L."/>
            <person name="Auvinen P."/>
            <person name="Varmanen P."/>
        </authorList>
    </citation>
    <scope>NUCLEOTIDE SEQUENCE [LARGE SCALE GENOMIC DNA]</scope>
    <source>
        <strain evidence="17">JS280</strain>
    </source>
</reference>
<dbReference type="Pfam" id="PF00925">
    <property type="entry name" value="GTP_cyclohydro2"/>
    <property type="match status" value="1"/>
</dbReference>
<dbReference type="PANTHER" id="PTHR21327">
    <property type="entry name" value="GTP CYCLOHYDROLASE II-RELATED"/>
    <property type="match status" value="1"/>
</dbReference>
<dbReference type="HAMAP" id="MF_00179">
    <property type="entry name" value="RibA"/>
    <property type="match status" value="1"/>
</dbReference>
<dbReference type="Gene3D" id="3.40.50.10990">
    <property type="entry name" value="GTP cyclohydrolase II"/>
    <property type="match status" value="1"/>
</dbReference>
<evidence type="ECO:0000259" key="15">
    <source>
        <dbReference type="Pfam" id="PF00925"/>
    </source>
</evidence>
<accession>A0A3Q9UHM5</accession>
<dbReference type="NCBIfam" id="NF001591">
    <property type="entry name" value="PRK00393.1"/>
    <property type="match status" value="1"/>
</dbReference>
<dbReference type="EMBL" id="CP025570">
    <property type="protein sequence ID" value="AZZ38986.1"/>
    <property type="molecule type" value="Genomic_DNA"/>
</dbReference>
<keyword evidence="6 13" id="KW-0686">Riboflavin biosynthesis</keyword>
<keyword evidence="11 13" id="KW-0342">GTP-binding</keyword>
<evidence type="ECO:0000256" key="3">
    <source>
        <dbReference type="ARBA" id="ARBA00004853"/>
    </source>
</evidence>
<evidence type="ECO:0000256" key="13">
    <source>
        <dbReference type="HAMAP-Rule" id="MF_00179"/>
    </source>
</evidence>
<feature type="binding site" evidence="13">
    <location>
        <position position="369"/>
    </location>
    <ligand>
        <name>GTP</name>
        <dbReference type="ChEBI" id="CHEBI:37565"/>
    </ligand>
</feature>
<dbReference type="GO" id="GO:0008270">
    <property type="term" value="F:zinc ion binding"/>
    <property type="evidence" value="ECO:0007669"/>
    <property type="project" value="UniProtKB-UniRule"/>
</dbReference>
<dbReference type="PANTHER" id="PTHR21327:SF18">
    <property type="entry name" value="3,4-DIHYDROXY-2-BUTANONE 4-PHOSPHATE SYNTHASE"/>
    <property type="match status" value="1"/>
</dbReference>
<comment type="function">
    <text evidence="13">Catalyzes the conversion of GTP to 2,5-diamino-6-ribosylamino-4(3H)-pyrimidinone 5'-phosphate (DARP), formate and pyrophosphate.</text>
</comment>
<comment type="catalytic activity">
    <reaction evidence="12 13">
        <text>GTP + 4 H2O = 2,5-diamino-6-hydroxy-4-(5-phosphoribosylamino)-pyrimidine + formate + 2 phosphate + 3 H(+)</text>
        <dbReference type="Rhea" id="RHEA:23704"/>
        <dbReference type="ChEBI" id="CHEBI:15377"/>
        <dbReference type="ChEBI" id="CHEBI:15378"/>
        <dbReference type="ChEBI" id="CHEBI:15740"/>
        <dbReference type="ChEBI" id="CHEBI:37565"/>
        <dbReference type="ChEBI" id="CHEBI:43474"/>
        <dbReference type="ChEBI" id="CHEBI:58614"/>
        <dbReference type="EC" id="3.5.4.25"/>
    </reaction>
</comment>
<comment type="similarity">
    <text evidence="13">Belongs to the GTP cyclohydrolase II family.</text>
</comment>
<dbReference type="GO" id="GO:0005829">
    <property type="term" value="C:cytosol"/>
    <property type="evidence" value="ECO:0007669"/>
    <property type="project" value="TreeGrafter"/>
</dbReference>
<dbReference type="AlphaFoldDB" id="A0A3Q9UHM5"/>
<dbReference type="EC" id="3.5.4.25" evidence="13"/>
<feature type="binding site" evidence="13">
    <location>
        <position position="282"/>
    </location>
    <ligand>
        <name>Zn(2+)</name>
        <dbReference type="ChEBI" id="CHEBI:29105"/>
        <note>catalytic</note>
    </ligand>
</feature>
<sequence>MTGFATIDQALDELRAGRPVLVLDDENRENEGDAILAASRADAHWVGWMIRHTSGYLCAPMTEERADRMGLPLMWPENQDPLRTRYTVSVDASEGTTTGIGAGERAHTCRVLADPASTPGSFVRPGHILPLRARPGGVLERRGHTEAAVDLTRLAGLDPVGVIGELVDDEGRCLRTPQVLEVGQRANLCVITIDELAHWRQDHDDRLPAVPPSRVSAGQPATLPTESGVFTLTCYADHATGAEHLLMVPARGVQADDGGPSWVRVHSECLTGDALGSLRCDCGEQLHSAMEKVSRHGGAVILLRGQEGRGVGLFNKIAAYHAQDNGLDTVDAQTALGLPIDAREYGAASAILADMGLSSVRLMTNNPAKTDSLRRAGCRVEQVPLEVPAHPEDLRYLITKRDRMGHSLAIPEDARVAESESQTPGSIIPGTAGVQGRDDTTSSATDTIGTDSADHTDQNQEHIA</sequence>
<keyword evidence="10 13" id="KW-0862">Zinc</keyword>
<comment type="similarity">
    <text evidence="5">In the N-terminal section; belongs to the DHBP synthase family.</text>
</comment>
<keyword evidence="8 13" id="KW-0547">Nucleotide-binding</keyword>
<dbReference type="GO" id="GO:0009231">
    <property type="term" value="P:riboflavin biosynthetic process"/>
    <property type="evidence" value="ECO:0007669"/>
    <property type="project" value="UniProtKB-UniRule"/>
</dbReference>
<evidence type="ECO:0000256" key="8">
    <source>
        <dbReference type="ARBA" id="ARBA00022741"/>
    </source>
</evidence>
<evidence type="ECO:0000256" key="6">
    <source>
        <dbReference type="ARBA" id="ARBA00022619"/>
    </source>
</evidence>
<dbReference type="NCBIfam" id="TIGR00506">
    <property type="entry name" value="ribB"/>
    <property type="match status" value="1"/>
</dbReference>
<dbReference type="UniPathway" id="UPA00275">
    <property type="reaction ID" value="UER00399"/>
</dbReference>
<dbReference type="Proteomes" id="UP000285875">
    <property type="component" value="Chromosome"/>
</dbReference>
<feature type="binding site" evidence="13">
    <location>
        <position position="280"/>
    </location>
    <ligand>
        <name>Zn(2+)</name>
        <dbReference type="ChEBI" id="CHEBI:29105"/>
        <note>catalytic</note>
    </ligand>
</feature>
<comment type="catalytic activity">
    <reaction evidence="1">
        <text>D-ribulose 5-phosphate = (2S)-2-hydroxy-3-oxobutyl phosphate + formate + H(+)</text>
        <dbReference type="Rhea" id="RHEA:18457"/>
        <dbReference type="ChEBI" id="CHEBI:15378"/>
        <dbReference type="ChEBI" id="CHEBI:15740"/>
        <dbReference type="ChEBI" id="CHEBI:58121"/>
        <dbReference type="ChEBI" id="CHEBI:58830"/>
        <dbReference type="EC" id="4.1.99.12"/>
    </reaction>
</comment>
<comment type="pathway">
    <text evidence="3 13">Cofactor biosynthesis; riboflavin biosynthesis; 5-amino-6-(D-ribitylamino)uracil from GTP: step 1/4.</text>
</comment>
<evidence type="ECO:0000256" key="11">
    <source>
        <dbReference type="ARBA" id="ARBA00023134"/>
    </source>
</evidence>
<evidence type="ECO:0000256" key="7">
    <source>
        <dbReference type="ARBA" id="ARBA00022723"/>
    </source>
</evidence>
<evidence type="ECO:0000256" key="9">
    <source>
        <dbReference type="ARBA" id="ARBA00022801"/>
    </source>
</evidence>
<comment type="cofactor">
    <cofactor evidence="13">
        <name>Zn(2+)</name>
        <dbReference type="ChEBI" id="CHEBI:29105"/>
    </cofactor>
    <text evidence="13">Binds 1 zinc ion per subunit.</text>
</comment>
<feature type="binding site" evidence="13">
    <location>
        <position position="269"/>
    </location>
    <ligand>
        <name>Zn(2+)</name>
        <dbReference type="ChEBI" id="CHEBI:29105"/>
        <note>catalytic</note>
    </ligand>
</feature>
<feature type="active site" description="Proton acceptor" evidence="13">
    <location>
        <position position="341"/>
    </location>
</feature>
<feature type="region of interest" description="Disordered" evidence="14">
    <location>
        <begin position="413"/>
        <end position="464"/>
    </location>
</feature>
<evidence type="ECO:0000256" key="2">
    <source>
        <dbReference type="ARBA" id="ARBA00002284"/>
    </source>
</evidence>
<dbReference type="InterPro" id="IPR036144">
    <property type="entry name" value="RibA-like_sf"/>
</dbReference>
<dbReference type="GO" id="GO:0008686">
    <property type="term" value="F:3,4-dihydroxy-2-butanone-4-phosphate synthase activity"/>
    <property type="evidence" value="ECO:0007669"/>
    <property type="project" value="UniProtKB-EC"/>
</dbReference>
<evidence type="ECO:0000313" key="16">
    <source>
        <dbReference type="EMBL" id="AZZ38986.1"/>
    </source>
</evidence>
<keyword evidence="7 13" id="KW-0479">Metal-binding</keyword>